<dbReference type="Gene3D" id="3.30.70.1020">
    <property type="entry name" value="Trehalose-6-phosphate phosphatase related protein, domain 2"/>
    <property type="match status" value="1"/>
</dbReference>
<dbReference type="InterPro" id="IPR003337">
    <property type="entry name" value="Trehalose_PPase"/>
</dbReference>
<gene>
    <name evidence="3" type="primary">TPS3_2</name>
    <name evidence="3" type="ORF">HK105_202897</name>
</gene>
<comment type="similarity">
    <text evidence="1">In the N-terminal section; belongs to the glycosyltransferase 20 family.</text>
</comment>
<dbReference type="CDD" id="cd03788">
    <property type="entry name" value="GT20_TPS"/>
    <property type="match status" value="1"/>
</dbReference>
<accession>A0ABR4NDS7</accession>
<feature type="region of interest" description="Disordered" evidence="2">
    <location>
        <begin position="527"/>
        <end position="570"/>
    </location>
</feature>
<reference evidence="3 4" key="1">
    <citation type="submission" date="2023-09" db="EMBL/GenBank/DDBJ databases">
        <title>Pangenome analysis of Batrachochytrium dendrobatidis and related Chytrids.</title>
        <authorList>
            <person name="Yacoub M.N."/>
            <person name="Stajich J.E."/>
            <person name="James T.Y."/>
        </authorList>
    </citation>
    <scope>NUCLEOTIDE SEQUENCE [LARGE SCALE GENOMIC DNA]</scope>
    <source>
        <strain evidence="3 4">JEL0888</strain>
    </source>
</reference>
<dbReference type="PANTHER" id="PTHR10788">
    <property type="entry name" value="TREHALOSE-6-PHOSPHATE SYNTHASE"/>
    <property type="match status" value="1"/>
</dbReference>
<feature type="compositionally biased region" description="Low complexity" evidence="2">
    <location>
        <begin position="819"/>
        <end position="840"/>
    </location>
</feature>
<evidence type="ECO:0000256" key="2">
    <source>
        <dbReference type="SAM" id="MobiDB-lite"/>
    </source>
</evidence>
<dbReference type="Pfam" id="PF00982">
    <property type="entry name" value="Glyco_transf_20"/>
    <property type="match status" value="1"/>
</dbReference>
<proteinExistence type="inferred from homology"/>
<feature type="region of interest" description="Disordered" evidence="2">
    <location>
        <begin position="676"/>
        <end position="702"/>
    </location>
</feature>
<dbReference type="NCBIfam" id="TIGR00685">
    <property type="entry name" value="T6PP"/>
    <property type="match status" value="1"/>
</dbReference>
<feature type="compositionally biased region" description="Basic residues" evidence="2">
    <location>
        <begin position="531"/>
        <end position="564"/>
    </location>
</feature>
<dbReference type="Pfam" id="PF02358">
    <property type="entry name" value="Trehalose_PPase"/>
    <property type="match status" value="1"/>
</dbReference>
<organism evidence="3 4">
    <name type="scientific">Polyrhizophydium stewartii</name>
    <dbReference type="NCBI Taxonomy" id="2732419"/>
    <lineage>
        <taxon>Eukaryota</taxon>
        <taxon>Fungi</taxon>
        <taxon>Fungi incertae sedis</taxon>
        <taxon>Chytridiomycota</taxon>
        <taxon>Chytridiomycota incertae sedis</taxon>
        <taxon>Chytridiomycetes</taxon>
        <taxon>Rhizophydiales</taxon>
        <taxon>Rhizophydiales incertae sedis</taxon>
        <taxon>Polyrhizophydium</taxon>
    </lineage>
</organism>
<dbReference type="SUPFAM" id="SSF56784">
    <property type="entry name" value="HAD-like"/>
    <property type="match status" value="1"/>
</dbReference>
<evidence type="ECO:0000256" key="1">
    <source>
        <dbReference type="ARBA" id="ARBA00005409"/>
    </source>
</evidence>
<keyword evidence="4" id="KW-1185">Reference proteome</keyword>
<feature type="region of interest" description="Disordered" evidence="2">
    <location>
        <begin position="1005"/>
        <end position="1042"/>
    </location>
</feature>
<dbReference type="EMBL" id="JADGIZ020000010">
    <property type="protein sequence ID" value="KAL2917611.1"/>
    <property type="molecule type" value="Genomic_DNA"/>
</dbReference>
<evidence type="ECO:0000313" key="3">
    <source>
        <dbReference type="EMBL" id="KAL2917611.1"/>
    </source>
</evidence>
<feature type="compositionally biased region" description="Basic and acidic residues" evidence="2">
    <location>
        <begin position="800"/>
        <end position="818"/>
    </location>
</feature>
<sequence length="1042" mass="112822">MLVPLMVRRLIPTASIAFFLHIPFPSSEIFRCLHVRKEILQGLLGADLIGFQTYAYMRHFLMTCTRLLALDTSPKGIQLENSVVSLGIYPIGIDLAAFNVKRRHPDVARIIAALSEKYAGMHIVIGRDKNDYVKGVRHKLLAFERFLSQFPQWQGRVVLIQVGLSTTEANELETHVTDIAARINSRFGAIGYVPVVYLQQDISFNHYLALLTIADACLITSLRDGMNLTSHEYVVCQEEKHSPLIISEFAGTYGSFGAAIRVNPWDGQEVAKAINDALTMSPEEKRYRWNMLFNYVSTNTAQAFVETFVSDAVRVHEENMMMQATSIPRLAFEDLSDAYLASRRRIFFLDDEGTLFSTTASQGTHAVAHQDDQARVKALLARLCADPLNIVYLVSGRTRAELEHFIDVPRLGISAENGCFIKFADKSRWEAVLQDQDFSWRKKVLEVFEYYTDRTPGSYIEQKEIGVVWHYGRADINFGSWQAAECQNHLQNTVTASYPIHSMTMKKSVEVMMRNVSKATAVRRILEHHQGRSQRRRHSSNSPRHRPHTHHHHSHLAHYAHHNQHAQSSPSAQLYLQGTSLSHAALIQPSQVEPIIAPSPAIELDDSAELPASGNELQPLHPSLPMHPHVNATSIAVPVPARTHPDAEYDQSDRATISTLGTSYPGADAMSIASADESHGSSSWITGPQPHGPPHMPPQPQPPTLVQTGVADAHGSVGPLAPIATCLAASAPATSYMSTVQPTASSAPATPTTPSSLALGAATPVTGTPGARHERIDFILCIGDDRCDEYMFEYLSRVEMRDRNKERSRDRDRERARSDVSSLGPAASGTASAASGMSPAWPTGRTRVATPRPDTDNDDAQTADDGESSVAAGGGGVPTTPGSVDVGVSEVPGGVTVPLVLGASAFDGASDDMGDNVNTAAAAAAAANASSTAIATATALATAHVGGAQGLPVTPARTPVARPQRTIVTCTVGAKSSSAKWFVPAVSGVMEGLEYLCGLEAAVGQPMSSSSSSSLPLLQQQASQQQQQQQALQPPQRDGWES</sequence>
<dbReference type="InterPro" id="IPR023214">
    <property type="entry name" value="HAD_sf"/>
</dbReference>
<dbReference type="SUPFAM" id="SSF53756">
    <property type="entry name" value="UDP-Glycosyltransferase/glycogen phosphorylase"/>
    <property type="match status" value="1"/>
</dbReference>
<dbReference type="InterPro" id="IPR001830">
    <property type="entry name" value="Glyco_trans_20"/>
</dbReference>
<feature type="region of interest" description="Disordered" evidence="2">
    <location>
        <begin position="741"/>
        <end position="761"/>
    </location>
</feature>
<feature type="region of interest" description="Disordered" evidence="2">
    <location>
        <begin position="800"/>
        <end position="886"/>
    </location>
</feature>
<dbReference type="Gene3D" id="3.40.50.1000">
    <property type="entry name" value="HAD superfamily/HAD-like"/>
    <property type="match status" value="1"/>
</dbReference>
<evidence type="ECO:0000313" key="4">
    <source>
        <dbReference type="Proteomes" id="UP001527925"/>
    </source>
</evidence>
<name>A0ABR4NDS7_9FUNG</name>
<dbReference type="Gene3D" id="3.40.50.2000">
    <property type="entry name" value="Glycogen Phosphorylase B"/>
    <property type="match status" value="2"/>
</dbReference>
<feature type="compositionally biased region" description="Low complexity" evidence="2">
    <location>
        <begin position="1005"/>
        <end position="1036"/>
    </location>
</feature>
<protein>
    <submittedName>
        <fullName evidence="3">Trehalose-6-P synthase/phosphatase complex subunit</fullName>
    </submittedName>
</protein>
<comment type="caution">
    <text evidence="3">The sequence shown here is derived from an EMBL/GenBank/DDBJ whole genome shotgun (WGS) entry which is preliminary data.</text>
</comment>
<feature type="compositionally biased region" description="Low complexity" evidence="2">
    <location>
        <begin position="742"/>
        <end position="759"/>
    </location>
</feature>
<feature type="compositionally biased region" description="Pro residues" evidence="2">
    <location>
        <begin position="690"/>
        <end position="702"/>
    </location>
</feature>
<dbReference type="PANTHER" id="PTHR10788:SF15">
    <property type="entry name" value="TREHALOSE SYNTHASE COMPLEX REGULATORY SUBUNIT TPS3-RELATED"/>
    <property type="match status" value="1"/>
</dbReference>
<dbReference type="InterPro" id="IPR036412">
    <property type="entry name" value="HAD-like_sf"/>
</dbReference>
<dbReference type="Proteomes" id="UP001527925">
    <property type="component" value="Unassembled WGS sequence"/>
</dbReference>
<feature type="compositionally biased region" description="Acidic residues" evidence="2">
    <location>
        <begin position="856"/>
        <end position="867"/>
    </location>
</feature>